<dbReference type="Proteomes" id="UP001497457">
    <property type="component" value="Chromosome 27b"/>
</dbReference>
<protein>
    <submittedName>
        <fullName evidence="12">Uncharacterized protein</fullName>
    </submittedName>
</protein>
<dbReference type="Pfam" id="PF23559">
    <property type="entry name" value="WHD_DRP"/>
    <property type="match status" value="1"/>
</dbReference>
<gene>
    <name evidence="12" type="ORF">URODEC1_LOCUS68613</name>
</gene>
<keyword evidence="6" id="KW-0175">Coiled coil</keyword>
<dbReference type="SUPFAM" id="SSF52540">
    <property type="entry name" value="P-loop containing nucleoside triphosphate hydrolases"/>
    <property type="match status" value="1"/>
</dbReference>
<reference evidence="13" key="1">
    <citation type="submission" date="2024-06" db="EMBL/GenBank/DDBJ databases">
        <authorList>
            <person name="Ryan C."/>
        </authorList>
    </citation>
    <scope>NUCLEOTIDE SEQUENCE [LARGE SCALE GENOMIC DNA]</scope>
</reference>
<feature type="domain" description="Disease resistance R13L4/SHOC-2-like LRR" evidence="11">
    <location>
        <begin position="582"/>
        <end position="975"/>
    </location>
</feature>
<dbReference type="AlphaFoldDB" id="A0ABC9BV68"/>
<keyword evidence="3" id="KW-0677">Repeat</keyword>
<dbReference type="InterPro" id="IPR032675">
    <property type="entry name" value="LRR_dom_sf"/>
</dbReference>
<dbReference type="GO" id="GO:0006952">
    <property type="term" value="P:defense response"/>
    <property type="evidence" value="ECO:0007669"/>
    <property type="project" value="UniProtKB-KW"/>
</dbReference>
<evidence type="ECO:0000313" key="13">
    <source>
        <dbReference type="Proteomes" id="UP001497457"/>
    </source>
</evidence>
<evidence type="ECO:0000259" key="10">
    <source>
        <dbReference type="Pfam" id="PF23559"/>
    </source>
</evidence>
<evidence type="ECO:0000256" key="5">
    <source>
        <dbReference type="ARBA" id="ARBA00022821"/>
    </source>
</evidence>
<dbReference type="InterPro" id="IPR002182">
    <property type="entry name" value="NB-ARC"/>
</dbReference>
<keyword evidence="5" id="KW-0611">Plant defense</keyword>
<dbReference type="Gene3D" id="3.80.10.10">
    <property type="entry name" value="Ribonuclease Inhibitor"/>
    <property type="match status" value="1"/>
</dbReference>
<evidence type="ECO:0000313" key="12">
    <source>
        <dbReference type="EMBL" id="CAL5007672.1"/>
    </source>
</evidence>
<reference evidence="12 13" key="2">
    <citation type="submission" date="2024-10" db="EMBL/GenBank/DDBJ databases">
        <authorList>
            <person name="Ryan C."/>
        </authorList>
    </citation>
    <scope>NUCLEOTIDE SEQUENCE [LARGE SCALE GENOMIC DNA]</scope>
</reference>
<dbReference type="GO" id="GO:0051707">
    <property type="term" value="P:response to other organism"/>
    <property type="evidence" value="ECO:0007669"/>
    <property type="project" value="UniProtKB-ARBA"/>
</dbReference>
<dbReference type="PANTHER" id="PTHR23155:SF1227">
    <property type="entry name" value="OS11G0462500 PROTEIN"/>
    <property type="match status" value="1"/>
</dbReference>
<sequence length="987" mass="109625">MEAISLTASVIKSLEAVRNMVKENNDLQEKLRNGLEFIKSELTFLSSDAKKVLEDNSLCTKPQEWILQLQDLAYDIEDFIYERRRDPKTSAPVQVLQVALLTHPGPKHLSRLDLFKDRIKEILSRKGRAPAATTATHQLPQQSPCKSGLLVTPRASTSAAHAEPPVGMVRPVNELVELLLEADGDGHQNHVKVISILGRGGLGKTTLARELYSDHRVIERFPRYRRAMVEAPPSSDHVGSTLQAILQQLGYYRTWRGAIQLVVQRLPHQAAAGNDSGNDEQLKNCLQAFLRDKRYLVIFDGVENRKVWDTIRSAFPDNEQGSRLVVTTSIRSIATGCSKGSYLYSMSGLDSDASANLFWAKLGPDNRQPALEEGLRTFFRKCDGLPLALVGTAEYLRGKGEDLNDEHCEDVGDSLGKLLTGEEAAFADTRTALARCCDRVCEPDQKMCMLSVGSFPMGHRINRKTLIRRWIAEDLVAGDFQLGKDRVATGYLDNLLDLGIVESVPCGNNVGDASNKVKWCQVHGVMLEFLVRQSASWNFTTLIEDNKVVRNHQTSWPARRLAVHGAASDKDVQTAGTIRLSHIRSLTARNTNNLMSCLKSCSRLRVLDLESCSWLGNGHLGVICGLLHLRYLSLRRTGVSELPNDIKDLHCLETLDVRQTGVDRLPLEVITLPLLAHLFGKFELPDQLQDESRAGQLKEFFSQKSRLQTLSGFKVVNNQGFELILQHASKLKKVKIWCELPPPPPPPRPPRRGLSAFTKSIITNSFRKTKINVVVPSVADLTGSLASLLEKRFAGSDALDSLSVDFGGHCQDFLGSVLKDPCAVSSIKVCGQMETLPASSTLEKLRNIKKMHLCNTGLLSEALSGLHTLNCLVYLKLVENRISFWEGSFVVKTNGFRSLKQLCFDGPKIPDLEFEQEAKCPLVSLQLICLEPAKKLGVTGIAHLQRLSQVILHPDAPPEKMEAWKQEAIKHKNRPYVQKQPGSSEEA</sequence>
<evidence type="ECO:0000256" key="7">
    <source>
        <dbReference type="SAM" id="MobiDB-lite"/>
    </source>
</evidence>
<keyword evidence="4" id="KW-0547">Nucleotide-binding</keyword>
<dbReference type="Gene3D" id="3.40.50.300">
    <property type="entry name" value="P-loop containing nucleotide triphosphate hydrolases"/>
    <property type="match status" value="1"/>
</dbReference>
<proteinExistence type="inferred from homology"/>
<feature type="region of interest" description="Disordered" evidence="7">
    <location>
        <begin position="130"/>
        <end position="149"/>
    </location>
</feature>
<dbReference type="Pfam" id="PF18052">
    <property type="entry name" value="Rx_N"/>
    <property type="match status" value="1"/>
</dbReference>
<feature type="domain" description="Disease resistance N-terminal" evidence="9">
    <location>
        <begin position="14"/>
        <end position="82"/>
    </location>
</feature>
<evidence type="ECO:0000259" key="9">
    <source>
        <dbReference type="Pfam" id="PF18052"/>
    </source>
</evidence>
<feature type="compositionally biased region" description="Polar residues" evidence="7">
    <location>
        <begin position="133"/>
        <end position="145"/>
    </location>
</feature>
<dbReference type="SUPFAM" id="SSF52047">
    <property type="entry name" value="RNI-like"/>
    <property type="match status" value="1"/>
</dbReference>
<evidence type="ECO:0000256" key="1">
    <source>
        <dbReference type="ARBA" id="ARBA00008894"/>
    </source>
</evidence>
<evidence type="ECO:0000259" key="11">
    <source>
        <dbReference type="Pfam" id="PF23598"/>
    </source>
</evidence>
<dbReference type="InterPro" id="IPR044974">
    <property type="entry name" value="Disease_R_plants"/>
</dbReference>
<name>A0ABC9BV68_9POAL</name>
<dbReference type="EMBL" id="OZ075137">
    <property type="protein sequence ID" value="CAL5007672.1"/>
    <property type="molecule type" value="Genomic_DNA"/>
</dbReference>
<evidence type="ECO:0000256" key="3">
    <source>
        <dbReference type="ARBA" id="ARBA00022737"/>
    </source>
</evidence>
<dbReference type="InterPro" id="IPR058922">
    <property type="entry name" value="WHD_DRP"/>
</dbReference>
<dbReference type="Pfam" id="PF00931">
    <property type="entry name" value="NB-ARC"/>
    <property type="match status" value="1"/>
</dbReference>
<organism evidence="12 13">
    <name type="scientific">Urochloa decumbens</name>
    <dbReference type="NCBI Taxonomy" id="240449"/>
    <lineage>
        <taxon>Eukaryota</taxon>
        <taxon>Viridiplantae</taxon>
        <taxon>Streptophyta</taxon>
        <taxon>Embryophyta</taxon>
        <taxon>Tracheophyta</taxon>
        <taxon>Spermatophyta</taxon>
        <taxon>Magnoliopsida</taxon>
        <taxon>Liliopsida</taxon>
        <taxon>Poales</taxon>
        <taxon>Poaceae</taxon>
        <taxon>PACMAD clade</taxon>
        <taxon>Panicoideae</taxon>
        <taxon>Panicodae</taxon>
        <taxon>Paniceae</taxon>
        <taxon>Melinidinae</taxon>
        <taxon>Urochloa</taxon>
    </lineage>
</organism>
<keyword evidence="2" id="KW-0433">Leucine-rich repeat</keyword>
<dbReference type="Gene3D" id="1.20.5.4130">
    <property type="match status" value="1"/>
</dbReference>
<evidence type="ECO:0000256" key="2">
    <source>
        <dbReference type="ARBA" id="ARBA00022614"/>
    </source>
</evidence>
<evidence type="ECO:0000256" key="6">
    <source>
        <dbReference type="ARBA" id="ARBA00023054"/>
    </source>
</evidence>
<dbReference type="PANTHER" id="PTHR23155">
    <property type="entry name" value="DISEASE RESISTANCE PROTEIN RP"/>
    <property type="match status" value="1"/>
</dbReference>
<dbReference type="Pfam" id="PF23598">
    <property type="entry name" value="LRR_14"/>
    <property type="match status" value="1"/>
</dbReference>
<feature type="domain" description="NB-ARC" evidence="8">
    <location>
        <begin position="172"/>
        <end position="363"/>
    </location>
</feature>
<keyword evidence="13" id="KW-1185">Reference proteome</keyword>
<comment type="similarity">
    <text evidence="1">Belongs to the disease resistance NB-LRR family.</text>
</comment>
<dbReference type="InterPro" id="IPR055414">
    <property type="entry name" value="LRR_R13L4/SHOC2-like"/>
</dbReference>
<evidence type="ECO:0000256" key="4">
    <source>
        <dbReference type="ARBA" id="ARBA00022741"/>
    </source>
</evidence>
<accession>A0ABC9BV68</accession>
<feature type="domain" description="Disease resistance protein winged helix" evidence="10">
    <location>
        <begin position="455"/>
        <end position="529"/>
    </location>
</feature>
<dbReference type="PRINTS" id="PR00364">
    <property type="entry name" value="DISEASERSIST"/>
</dbReference>
<dbReference type="InterPro" id="IPR041118">
    <property type="entry name" value="Rx_N"/>
</dbReference>
<dbReference type="InterPro" id="IPR027417">
    <property type="entry name" value="P-loop_NTPase"/>
</dbReference>
<evidence type="ECO:0000259" key="8">
    <source>
        <dbReference type="Pfam" id="PF00931"/>
    </source>
</evidence>